<sequence>MLPFYLFTLFAIVQAQNRPLPGSCSFESSTCGYTSDPDFTSWTLNKDGYCISMDPGQEYQNRQEKRPEGEERSEGEGRGVLLSPAMEQEDWSCLRLMYQLSVSGSLQVQLRREGESFDWTLWNTQTASDSWLISSIDLQDTTEPYRVNNTPSGTWEAHTDC</sequence>
<dbReference type="PROSITE" id="PS50060">
    <property type="entry name" value="MAM_2"/>
    <property type="match status" value="1"/>
</dbReference>
<dbReference type="GO" id="GO:0016020">
    <property type="term" value="C:membrane"/>
    <property type="evidence" value="ECO:0007669"/>
    <property type="project" value="InterPro"/>
</dbReference>
<accession>A0A1S3L066</accession>
<keyword evidence="2" id="KW-0732">Signal</keyword>
<evidence type="ECO:0000259" key="3">
    <source>
        <dbReference type="PROSITE" id="PS50060"/>
    </source>
</evidence>
<dbReference type="SMART" id="SM00137">
    <property type="entry name" value="MAM"/>
    <property type="match status" value="1"/>
</dbReference>
<keyword evidence="4" id="KW-1185">Reference proteome</keyword>
<proteinExistence type="predicted"/>
<dbReference type="InterPro" id="IPR013320">
    <property type="entry name" value="ConA-like_dom_sf"/>
</dbReference>
<feature type="signal peptide" evidence="2">
    <location>
        <begin position="1"/>
        <end position="15"/>
    </location>
</feature>
<evidence type="ECO:0000256" key="1">
    <source>
        <dbReference type="SAM" id="MobiDB-lite"/>
    </source>
</evidence>
<dbReference type="SUPFAM" id="SSF49899">
    <property type="entry name" value="Concanavalin A-like lectins/glucanases"/>
    <property type="match status" value="1"/>
</dbReference>
<dbReference type="RefSeq" id="XP_013984303.2">
    <property type="nucleotide sequence ID" value="XM_014128828.2"/>
</dbReference>
<dbReference type="Proteomes" id="UP001652741">
    <property type="component" value="Chromosome ssa11"/>
</dbReference>
<gene>
    <name evidence="5" type="primary">LOC106563321</name>
</gene>
<evidence type="ECO:0000256" key="2">
    <source>
        <dbReference type="SAM" id="SignalP"/>
    </source>
</evidence>
<feature type="compositionally biased region" description="Basic and acidic residues" evidence="1">
    <location>
        <begin position="61"/>
        <end position="77"/>
    </location>
</feature>
<name>A0A1S3L066_SALSA</name>
<reference evidence="5" key="1">
    <citation type="submission" date="2025-08" db="UniProtKB">
        <authorList>
            <consortium name="RefSeq"/>
        </authorList>
    </citation>
    <scope>IDENTIFICATION</scope>
</reference>
<dbReference type="AlphaFoldDB" id="A0A1S3L066"/>
<dbReference type="Pfam" id="PF00629">
    <property type="entry name" value="MAM"/>
    <property type="match status" value="1"/>
</dbReference>
<dbReference type="Gene3D" id="2.60.120.200">
    <property type="match status" value="1"/>
</dbReference>
<evidence type="ECO:0000313" key="4">
    <source>
        <dbReference type="Proteomes" id="UP001652741"/>
    </source>
</evidence>
<dbReference type="InterPro" id="IPR000998">
    <property type="entry name" value="MAM_dom"/>
</dbReference>
<evidence type="ECO:0000313" key="5">
    <source>
        <dbReference type="RefSeq" id="XP_013984303.2"/>
    </source>
</evidence>
<feature type="region of interest" description="Disordered" evidence="1">
    <location>
        <begin position="58"/>
        <end position="78"/>
    </location>
</feature>
<feature type="domain" description="MAM" evidence="3">
    <location>
        <begin position="22"/>
        <end position="147"/>
    </location>
</feature>
<organism evidence="4 5">
    <name type="scientific">Salmo salar</name>
    <name type="common">Atlantic salmon</name>
    <dbReference type="NCBI Taxonomy" id="8030"/>
    <lineage>
        <taxon>Eukaryota</taxon>
        <taxon>Metazoa</taxon>
        <taxon>Chordata</taxon>
        <taxon>Craniata</taxon>
        <taxon>Vertebrata</taxon>
        <taxon>Euteleostomi</taxon>
        <taxon>Actinopterygii</taxon>
        <taxon>Neopterygii</taxon>
        <taxon>Teleostei</taxon>
        <taxon>Protacanthopterygii</taxon>
        <taxon>Salmoniformes</taxon>
        <taxon>Salmonidae</taxon>
        <taxon>Salmoninae</taxon>
        <taxon>Salmo</taxon>
    </lineage>
</organism>
<feature type="chain" id="PRO_5045115789" evidence="2">
    <location>
        <begin position="16"/>
        <end position="161"/>
    </location>
</feature>
<dbReference type="GeneID" id="106563321"/>
<protein>
    <submittedName>
        <fullName evidence="5">Thyroid hormone-induced protein B</fullName>
    </submittedName>
</protein>